<dbReference type="SUPFAM" id="SSF160379">
    <property type="entry name" value="SP0830-like"/>
    <property type="match status" value="1"/>
</dbReference>
<dbReference type="EMBL" id="VSSQ01031923">
    <property type="protein sequence ID" value="MPM83011.1"/>
    <property type="molecule type" value="Genomic_DNA"/>
</dbReference>
<dbReference type="Gene3D" id="3.30.70.1260">
    <property type="entry name" value="bacterial protein sp0830 like"/>
    <property type="match status" value="1"/>
</dbReference>
<gene>
    <name evidence="1" type="ORF">SDC9_130074</name>
</gene>
<protein>
    <submittedName>
        <fullName evidence="1">Uncharacterized protein</fullName>
    </submittedName>
</protein>
<evidence type="ECO:0000313" key="1">
    <source>
        <dbReference type="EMBL" id="MPM83011.1"/>
    </source>
</evidence>
<comment type="caution">
    <text evidence="1">The sequence shown here is derived from an EMBL/GenBank/DDBJ whole genome shotgun (WGS) entry which is preliminary data.</text>
</comment>
<name>A0A645D1J7_9ZZZZ</name>
<accession>A0A645D1J7</accession>
<dbReference type="AlphaFoldDB" id="A0A645D1J7"/>
<proteinExistence type="predicted"/>
<organism evidence="1">
    <name type="scientific">bioreactor metagenome</name>
    <dbReference type="NCBI Taxonomy" id="1076179"/>
    <lineage>
        <taxon>unclassified sequences</taxon>
        <taxon>metagenomes</taxon>
        <taxon>ecological metagenomes</taxon>
    </lineage>
</organism>
<sequence>MLTAEELTEALCQAPSWWNDDPGSKHNAIFVIAPASSAMIMNEAGETKPAYEQVAYSGSVIFWSAPLATFTKTRWSGIVKSSVYPSITIRNRNTALKLQALANQLKED</sequence>
<reference evidence="1" key="1">
    <citation type="submission" date="2019-08" db="EMBL/GenBank/DDBJ databases">
        <authorList>
            <person name="Kucharzyk K."/>
            <person name="Murdoch R.W."/>
            <person name="Higgins S."/>
            <person name="Loffler F."/>
        </authorList>
    </citation>
    <scope>NUCLEOTIDE SEQUENCE</scope>
</reference>